<keyword evidence="10 17" id="KW-0413">Isomerase</keyword>
<dbReference type="EMBL" id="VMGH01000025">
    <property type="protein sequence ID" value="TSC91845.1"/>
    <property type="molecule type" value="Genomic_DNA"/>
</dbReference>
<evidence type="ECO:0000256" key="13">
    <source>
        <dbReference type="ARBA" id="ARBA00032235"/>
    </source>
</evidence>
<feature type="non-terminal residue" evidence="17">
    <location>
        <position position="1"/>
    </location>
</feature>
<dbReference type="NCBIfam" id="TIGR01051">
    <property type="entry name" value="topA_bact"/>
    <property type="match status" value="1"/>
</dbReference>
<dbReference type="AlphaFoldDB" id="A0A554LG99"/>
<evidence type="ECO:0000256" key="1">
    <source>
        <dbReference type="ARBA" id="ARBA00000213"/>
    </source>
</evidence>
<dbReference type="PROSITE" id="PS00396">
    <property type="entry name" value="TOPO_IA_1"/>
    <property type="match status" value="1"/>
</dbReference>
<protein>
    <recommendedName>
        <fullName evidence="3">DNA topoisomerase</fullName>
        <ecNumber evidence="3">5.6.2.1</ecNumber>
    </recommendedName>
    <alternativeName>
        <fullName evidence="14">Omega-protein</fullName>
    </alternativeName>
    <alternativeName>
        <fullName evidence="13">Relaxing enzyme</fullName>
    </alternativeName>
    <alternativeName>
        <fullName evidence="11">Swivelase</fullName>
    </alternativeName>
    <alternativeName>
        <fullName evidence="12">Untwisting enzyme</fullName>
    </alternativeName>
</protein>
<evidence type="ECO:0000256" key="2">
    <source>
        <dbReference type="ARBA" id="ARBA00009446"/>
    </source>
</evidence>
<evidence type="ECO:0000256" key="4">
    <source>
        <dbReference type="ARBA" id="ARBA00022723"/>
    </source>
</evidence>
<feature type="domain" description="Topo IA-type catalytic" evidence="16">
    <location>
        <begin position="60"/>
        <end position="480"/>
    </location>
</feature>
<evidence type="ECO:0000256" key="9">
    <source>
        <dbReference type="ARBA" id="ARBA00023125"/>
    </source>
</evidence>
<name>A0A554LG99_9BACT</name>
<dbReference type="SUPFAM" id="SSF57783">
    <property type="entry name" value="Zinc beta-ribbon"/>
    <property type="match status" value="2"/>
</dbReference>
<dbReference type="Pfam" id="PF01131">
    <property type="entry name" value="Topoisom_bac"/>
    <property type="match status" value="1"/>
</dbReference>
<evidence type="ECO:0000256" key="15">
    <source>
        <dbReference type="SAM" id="Coils"/>
    </source>
</evidence>
<dbReference type="GO" id="GO:0006265">
    <property type="term" value="P:DNA topological change"/>
    <property type="evidence" value="ECO:0007669"/>
    <property type="project" value="InterPro"/>
</dbReference>
<comment type="catalytic activity">
    <reaction evidence="1">
        <text>ATP-independent breakage of single-stranded DNA, followed by passage and rejoining.</text>
        <dbReference type="EC" id="5.6.2.1"/>
    </reaction>
</comment>
<evidence type="ECO:0000256" key="14">
    <source>
        <dbReference type="ARBA" id="ARBA00032877"/>
    </source>
</evidence>
<dbReference type="GO" id="GO:0008270">
    <property type="term" value="F:zinc ion binding"/>
    <property type="evidence" value="ECO:0007669"/>
    <property type="project" value="UniProtKB-KW"/>
</dbReference>
<dbReference type="GO" id="GO:0003917">
    <property type="term" value="F:DNA topoisomerase type I (single strand cut, ATP-independent) activity"/>
    <property type="evidence" value="ECO:0007669"/>
    <property type="project" value="UniProtKB-EC"/>
</dbReference>
<keyword evidence="5" id="KW-0863">Zinc-finger</keyword>
<dbReference type="InterPro" id="IPR013824">
    <property type="entry name" value="Topo_IA_cen_sub1"/>
</dbReference>
<evidence type="ECO:0000256" key="5">
    <source>
        <dbReference type="ARBA" id="ARBA00022771"/>
    </source>
</evidence>
<proteinExistence type="inferred from homology"/>
<dbReference type="InterPro" id="IPR005733">
    <property type="entry name" value="TopoI_bac-type"/>
</dbReference>
<dbReference type="Gene3D" id="1.10.460.10">
    <property type="entry name" value="Topoisomerase I, domain 2"/>
    <property type="match status" value="1"/>
</dbReference>
<accession>A0A554LG99</accession>
<dbReference type="PANTHER" id="PTHR42785">
    <property type="entry name" value="DNA TOPOISOMERASE, TYPE IA, CORE"/>
    <property type="match status" value="1"/>
</dbReference>
<dbReference type="InterPro" id="IPR023406">
    <property type="entry name" value="Topo_IA_AS"/>
</dbReference>
<gene>
    <name evidence="17" type="ORF">CEN92_186</name>
</gene>
<dbReference type="SUPFAM" id="SSF56712">
    <property type="entry name" value="Prokaryotic type I DNA topoisomerase"/>
    <property type="match status" value="1"/>
</dbReference>
<dbReference type="InterPro" id="IPR028612">
    <property type="entry name" value="Topoisom_1_IA"/>
</dbReference>
<dbReference type="Gene3D" id="1.10.290.10">
    <property type="entry name" value="Topoisomerase I, domain 4"/>
    <property type="match status" value="1"/>
</dbReference>
<keyword evidence="15" id="KW-0175">Coiled coil</keyword>
<dbReference type="InterPro" id="IPR013826">
    <property type="entry name" value="Topo_IA_cen_sub3"/>
</dbReference>
<dbReference type="GO" id="GO:0003677">
    <property type="term" value="F:DNA binding"/>
    <property type="evidence" value="ECO:0007669"/>
    <property type="project" value="UniProtKB-KW"/>
</dbReference>
<dbReference type="Gene3D" id="3.40.50.140">
    <property type="match status" value="1"/>
</dbReference>
<dbReference type="PANTHER" id="PTHR42785:SF1">
    <property type="entry name" value="DNA TOPOISOMERASE"/>
    <property type="match status" value="1"/>
</dbReference>
<reference evidence="17 18" key="1">
    <citation type="submission" date="2017-07" db="EMBL/GenBank/DDBJ databases">
        <title>Mechanisms for carbon and nitrogen cycling indicate functional differentiation within the Candidate Phyla Radiation.</title>
        <authorList>
            <person name="Danczak R.E."/>
            <person name="Johnston M.D."/>
            <person name="Kenah C."/>
            <person name="Slattery M."/>
            <person name="Wrighton K.C."/>
            <person name="Wilkins M.J."/>
        </authorList>
    </citation>
    <scope>NUCLEOTIDE SEQUENCE [LARGE SCALE GENOMIC DNA]</scope>
    <source>
        <strain evidence="17">Licking1014_96</strain>
    </source>
</reference>
<dbReference type="InterPro" id="IPR013498">
    <property type="entry name" value="Topo_IA_Znf"/>
</dbReference>
<dbReference type="SMART" id="SM00436">
    <property type="entry name" value="TOP1Bc"/>
    <property type="match status" value="1"/>
</dbReference>
<evidence type="ECO:0000256" key="10">
    <source>
        <dbReference type="ARBA" id="ARBA00023235"/>
    </source>
</evidence>
<dbReference type="CDD" id="cd00186">
    <property type="entry name" value="TOP1Ac"/>
    <property type="match status" value="1"/>
</dbReference>
<organism evidence="17 18">
    <name type="scientific">Candidatus Berkelbacteria bacterium Licking1014_96</name>
    <dbReference type="NCBI Taxonomy" id="2017149"/>
    <lineage>
        <taxon>Bacteria</taxon>
        <taxon>Candidatus Berkelbacteria</taxon>
    </lineage>
</organism>
<dbReference type="SMART" id="SM00437">
    <property type="entry name" value="TOP1Ac"/>
    <property type="match status" value="1"/>
</dbReference>
<keyword evidence="9" id="KW-0238">DNA-binding</keyword>
<dbReference type="InterPro" id="IPR023405">
    <property type="entry name" value="Topo_IA_core_domain"/>
</dbReference>
<dbReference type="InterPro" id="IPR013825">
    <property type="entry name" value="Topo_IA_cen_sub2"/>
</dbReference>
<evidence type="ECO:0000313" key="17">
    <source>
        <dbReference type="EMBL" id="TSC91845.1"/>
    </source>
</evidence>
<evidence type="ECO:0000313" key="18">
    <source>
        <dbReference type="Proteomes" id="UP000318296"/>
    </source>
</evidence>
<dbReference type="InterPro" id="IPR003601">
    <property type="entry name" value="Topo_IA_2"/>
</dbReference>
<feature type="coiled-coil region" evidence="15">
    <location>
        <begin position="530"/>
        <end position="557"/>
    </location>
</feature>
<evidence type="ECO:0000256" key="6">
    <source>
        <dbReference type="ARBA" id="ARBA00022833"/>
    </source>
</evidence>
<dbReference type="Gene3D" id="2.70.20.10">
    <property type="entry name" value="Topoisomerase I, domain 3"/>
    <property type="match status" value="1"/>
</dbReference>
<keyword evidence="8" id="KW-0799">Topoisomerase</keyword>
<dbReference type="InterPro" id="IPR000380">
    <property type="entry name" value="Topo_IA"/>
</dbReference>
<dbReference type="Gene3D" id="3.30.65.10">
    <property type="entry name" value="Bacterial Topoisomerase I, domain 1"/>
    <property type="match status" value="3"/>
</dbReference>
<dbReference type="Pfam" id="PF01396">
    <property type="entry name" value="Zn_ribbon_Top1"/>
    <property type="match status" value="3"/>
</dbReference>
<comment type="caution">
    <text evidence="17">The sequence shown here is derived from an EMBL/GenBank/DDBJ whole genome shotgun (WGS) entry which is preliminary data.</text>
</comment>
<evidence type="ECO:0000256" key="12">
    <source>
        <dbReference type="ARBA" id="ARBA00031985"/>
    </source>
</evidence>
<comment type="similarity">
    <text evidence="2">Belongs to the type IA topoisomerase family.</text>
</comment>
<dbReference type="GO" id="GO:0005694">
    <property type="term" value="C:chromosome"/>
    <property type="evidence" value="ECO:0007669"/>
    <property type="project" value="InterPro"/>
</dbReference>
<dbReference type="EC" id="5.6.2.1" evidence="3"/>
<evidence type="ECO:0000259" key="16">
    <source>
        <dbReference type="PROSITE" id="PS52039"/>
    </source>
</evidence>
<dbReference type="HAMAP" id="MF_00952">
    <property type="entry name" value="Topoisom_1_prok"/>
    <property type="match status" value="1"/>
</dbReference>
<keyword evidence="7" id="KW-0460">Magnesium</keyword>
<evidence type="ECO:0000256" key="7">
    <source>
        <dbReference type="ARBA" id="ARBA00022842"/>
    </source>
</evidence>
<keyword evidence="4" id="KW-0479">Metal-binding</keyword>
<evidence type="ECO:0000256" key="11">
    <source>
        <dbReference type="ARBA" id="ARBA00030003"/>
    </source>
</evidence>
<dbReference type="Proteomes" id="UP000318296">
    <property type="component" value="Unassembled WGS sequence"/>
</dbReference>
<keyword evidence="6" id="KW-0862">Zinc</keyword>
<dbReference type="PRINTS" id="PR00417">
    <property type="entry name" value="PRTPISMRASEI"/>
</dbReference>
<sequence>WHLTKALGLGNPKSQILPTQRSGSRIASRIGTNPKFLRITFTEITKSAIQKSVKNPREIDLNLVDAQQARRILDRLVGYKLSPFLWEKVMRGLSAGRVQSVAVRLIVEREREIEDFKPAEFWEMIANLLAKNDENIIKAKLVSISNKAMQKLEIKSKKEADKIKSDLLAADYKIFEIKEKERFLSPPAPYRTATLQQNAGRRLRFSAKKTMFIAQKLYETGHISYMRTDSTNLSAQAIKAAREFISQKLGKKYLPQQPNIYKTKNLGAQEAHEAIRPTNPALEPDKLKNSLSRDEFRLYELIWRRMVASQTASARISDKTVEIKAGKYGFRVWGRTINFDGFLKIYDLGLKDSILPALEKGEKLHLKKLELNQKFTQPKPRYTEASLVRELEKRGIGRPSTYAPIMSTIEARKYVKKIDGYFHPEDVGTLVNDVLVEHFPEVVDYNFTAQMEGDLDKIAGGKLKWQGVIDEFYKPFAKHLSAKEKTLKKEDISQQKTGRKCPECKKGEVIIKMGRYGRFYACSGYPDCTYKKKIEKKEVISEETKKLQQQARELLVKNKKCAECGSPMAVRTSRYGVFLGCSNYPQCRQTIAIEDESAPLCSKCQKGRVVKRFTKKGKIFWGCSNYPQCDFASWTKP</sequence>
<dbReference type="InterPro" id="IPR003602">
    <property type="entry name" value="Topo_IA_DNA-bd_dom"/>
</dbReference>
<dbReference type="InterPro" id="IPR013497">
    <property type="entry name" value="Topo_IA_cen"/>
</dbReference>
<evidence type="ECO:0000256" key="3">
    <source>
        <dbReference type="ARBA" id="ARBA00012891"/>
    </source>
</evidence>
<dbReference type="PROSITE" id="PS52039">
    <property type="entry name" value="TOPO_IA_2"/>
    <property type="match status" value="1"/>
</dbReference>
<evidence type="ECO:0000256" key="8">
    <source>
        <dbReference type="ARBA" id="ARBA00023029"/>
    </source>
</evidence>